<accession>A0A212J2Z4</accession>
<evidence type="ECO:0000259" key="3">
    <source>
        <dbReference type="Pfam" id="PF04536"/>
    </source>
</evidence>
<proteinExistence type="predicted"/>
<feature type="compositionally biased region" description="Gly residues" evidence="1">
    <location>
        <begin position="290"/>
        <end position="395"/>
    </location>
</feature>
<keyword evidence="2" id="KW-0472">Membrane</keyword>
<dbReference type="Gene3D" id="3.10.310.50">
    <property type="match status" value="1"/>
</dbReference>
<dbReference type="EMBL" id="FLUN01000001">
    <property type="protein sequence ID" value="SBV93797.1"/>
    <property type="molecule type" value="Genomic_DNA"/>
</dbReference>
<feature type="region of interest" description="Disordered" evidence="1">
    <location>
        <begin position="281"/>
        <end position="395"/>
    </location>
</feature>
<gene>
    <name evidence="4" type="ORF">KL86CLO1_10428</name>
</gene>
<keyword evidence="2" id="KW-1133">Transmembrane helix</keyword>
<sequence>MNVLKKRGVAVLIAIVVIAASIGIGQWRNTTANAVEYAPGKPITQGLDTSLSTSKYEKFVYDKANVLSSSAEQSIDVYNANWDYRYNSIIAVVTVDSLGGQDIEDFAWDQGTDMSLGEGDAILAISVDDGHYYVATGTDFSTITTSKVTDKLQSLLKSNFDAGKFEDGTLSFYSTMDGVYQDNFGLGNAESGNNVGQGYDAYQNTAGNYLLVIFIIVLLFIFIAVASSIDRARYNAYYGQYYGVGMPPVMFRPILFWHGPSYGWYRRRWIPNYHIHYPGDHNHRGPGPGPGGGRPGGPGRPGGSSSGFGGRGNSGPRGGGTFGGRPSGGGSRGGFGGSFGGGSSRGGGFGGGSFGGGSRGGFGGGSFGGGGRGGFGGGGSFGGGGRGGGFGGGHR</sequence>
<feature type="domain" description="TPM" evidence="3">
    <location>
        <begin position="60"/>
        <end position="176"/>
    </location>
</feature>
<dbReference type="InterPro" id="IPR007621">
    <property type="entry name" value="TPM_dom"/>
</dbReference>
<evidence type="ECO:0000256" key="2">
    <source>
        <dbReference type="SAM" id="Phobius"/>
    </source>
</evidence>
<name>A0A212J2Z4_9FIRM</name>
<evidence type="ECO:0000313" key="4">
    <source>
        <dbReference type="EMBL" id="SBV93797.1"/>
    </source>
</evidence>
<protein>
    <recommendedName>
        <fullName evidence="3">TPM domain-containing protein</fullName>
    </recommendedName>
</protein>
<feature type="transmembrane region" description="Helical" evidence="2">
    <location>
        <begin position="209"/>
        <end position="229"/>
    </location>
</feature>
<dbReference type="AlphaFoldDB" id="A0A212J2Z4"/>
<evidence type="ECO:0000256" key="1">
    <source>
        <dbReference type="SAM" id="MobiDB-lite"/>
    </source>
</evidence>
<reference evidence="4" key="1">
    <citation type="submission" date="2016-04" db="EMBL/GenBank/DDBJ databases">
        <authorList>
            <person name="Evans L.H."/>
            <person name="Alamgir A."/>
            <person name="Owens N."/>
            <person name="Weber N.D."/>
            <person name="Virtaneva K."/>
            <person name="Barbian K."/>
            <person name="Babar A."/>
            <person name="Rosenke K."/>
        </authorList>
    </citation>
    <scope>NUCLEOTIDE SEQUENCE</scope>
    <source>
        <strain evidence="4">86</strain>
    </source>
</reference>
<organism evidence="4">
    <name type="scientific">uncultured Eubacteriales bacterium</name>
    <dbReference type="NCBI Taxonomy" id="172733"/>
    <lineage>
        <taxon>Bacteria</taxon>
        <taxon>Bacillati</taxon>
        <taxon>Bacillota</taxon>
        <taxon>Clostridia</taxon>
        <taxon>Eubacteriales</taxon>
        <taxon>environmental samples</taxon>
    </lineage>
</organism>
<dbReference type="Pfam" id="PF04536">
    <property type="entry name" value="TPM_phosphatase"/>
    <property type="match status" value="1"/>
</dbReference>
<keyword evidence="2" id="KW-0812">Transmembrane</keyword>